<evidence type="ECO:0000313" key="2">
    <source>
        <dbReference type="Proteomes" id="UP000007575"/>
    </source>
</evidence>
<dbReference type="HOGENOM" id="CLU_773213_0_0_0"/>
<name>H8GZD4_DEIGI</name>
<dbReference type="EMBL" id="CP002191">
    <property type="protein sequence ID" value="AFD24982.1"/>
    <property type="molecule type" value="Genomic_DNA"/>
</dbReference>
<dbReference type="KEGG" id="dgo:DGo_CA1055"/>
<reference evidence="1 2" key="1">
    <citation type="journal article" date="2012" name="PLoS ONE">
        <title>Genome sequence and transcriptome analysis of the radioresistant bacterium Deinococcus gobiensis: insights into the extreme environmental adaptations.</title>
        <authorList>
            <person name="Yuan M."/>
            <person name="Chen M."/>
            <person name="Zhang W."/>
            <person name="Lu W."/>
            <person name="Wang J."/>
            <person name="Yang M."/>
            <person name="Zhao P."/>
            <person name="Tang R."/>
            <person name="Li X."/>
            <person name="Hao Y."/>
            <person name="Zhou Z."/>
            <person name="Zhan Y."/>
            <person name="Yu H."/>
            <person name="Teng C."/>
            <person name="Yan Y."/>
            <person name="Ping S."/>
            <person name="Wang Y."/>
            <person name="Lin M."/>
        </authorList>
    </citation>
    <scope>NUCLEOTIDE SEQUENCE [LARGE SCALE GENOMIC DNA]</scope>
    <source>
        <strain evidence="1 2">I-0</strain>
    </source>
</reference>
<proteinExistence type="predicted"/>
<evidence type="ECO:0000313" key="1">
    <source>
        <dbReference type="EMBL" id="AFD24982.1"/>
    </source>
</evidence>
<dbReference type="STRING" id="745776.DGo_CA1055"/>
<keyword evidence="2" id="KW-1185">Reference proteome</keyword>
<accession>H8GZD4</accession>
<gene>
    <name evidence="1" type="ordered locus">DGo_CA1055</name>
</gene>
<organism evidence="1 2">
    <name type="scientific">Deinococcus gobiensis (strain DSM 21396 / JCM 16679 / CGMCC 1.7299 / I-0)</name>
    <dbReference type="NCBI Taxonomy" id="745776"/>
    <lineage>
        <taxon>Bacteria</taxon>
        <taxon>Thermotogati</taxon>
        <taxon>Deinococcota</taxon>
        <taxon>Deinococci</taxon>
        <taxon>Deinococcales</taxon>
        <taxon>Deinococcaceae</taxon>
        <taxon>Deinococcus</taxon>
    </lineage>
</organism>
<dbReference type="Proteomes" id="UP000007575">
    <property type="component" value="Chromosome"/>
</dbReference>
<dbReference type="PATRIC" id="fig|745776.4.peg.1083"/>
<dbReference type="AlphaFoldDB" id="H8GZD4"/>
<protein>
    <submittedName>
        <fullName evidence="1">Uncharacterized protein</fullName>
    </submittedName>
</protein>
<sequence>MERQPGTRLAVLNAGGTSLGYVNTGEVSRELRGTVAVEDGVDLATLNGGRAVALTLRKGLQQRDVNLQNPQDFPALTPTPCLVQTAQSAARDRLLTLSQCVENGPQTLALYNADRSLVWTTTLSVTPPIPSTDIPPTRLAVRGDTGIIARAALGGGSEVVVVSRRLQTDPVQDGTPLVGTPQPSAAIRDLAPFGDLIYAATDSGVRPLLTTGVPDAQTAVAAFGNARVDRLWAGLSGTRTLLAAWRDAALSGNGTEPLRLWDGTRTTAAPDVAQFANLRDVTLDLNGNLYALTPTTLTGYDTVLGLNQSTWSPALLLGNLNDARALTWLVSAP</sequence>